<evidence type="ECO:0000259" key="2">
    <source>
        <dbReference type="Pfam" id="PF05689"/>
    </source>
</evidence>
<feature type="domain" description="InvasinE Adhesion" evidence="2">
    <location>
        <begin position="9"/>
        <end position="78"/>
    </location>
</feature>
<evidence type="ECO:0000313" key="3">
    <source>
        <dbReference type="EMBL" id="STF40758.1"/>
    </source>
</evidence>
<dbReference type="InterPro" id="IPR008542">
    <property type="entry name" value="BIg21"/>
</dbReference>
<organism evidence="3 4">
    <name type="scientific">Escherichia coli</name>
    <dbReference type="NCBI Taxonomy" id="562"/>
    <lineage>
        <taxon>Bacteria</taxon>
        <taxon>Pseudomonadati</taxon>
        <taxon>Pseudomonadota</taxon>
        <taxon>Gammaproteobacteria</taxon>
        <taxon>Enterobacterales</taxon>
        <taxon>Enterobacteriaceae</taxon>
        <taxon>Escherichia</taxon>
    </lineage>
</organism>
<feature type="domain" description="Bacterial Immunoglobulin-like 21" evidence="1">
    <location>
        <begin position="112"/>
        <end position="225"/>
    </location>
</feature>
<dbReference type="InterPro" id="IPR008541">
    <property type="entry name" value="InvE_AD"/>
</dbReference>
<feature type="domain" description="InvasinE Adhesion" evidence="2">
    <location>
        <begin position="229"/>
        <end position="361"/>
    </location>
</feature>
<dbReference type="Pfam" id="PF05689">
    <property type="entry name" value="InvE_AD"/>
    <property type="match status" value="2"/>
</dbReference>
<evidence type="ECO:0000259" key="1">
    <source>
        <dbReference type="Pfam" id="PF05688"/>
    </source>
</evidence>
<accession>A0A376L8Y7</accession>
<gene>
    <name evidence="3" type="ORF">NCTC7928_01323</name>
</gene>
<proteinExistence type="predicted"/>
<dbReference type="Proteomes" id="UP000254877">
    <property type="component" value="Unassembled WGS sequence"/>
</dbReference>
<reference evidence="3 4" key="1">
    <citation type="submission" date="2018-06" db="EMBL/GenBank/DDBJ databases">
        <authorList>
            <consortium name="Pathogen Informatics"/>
            <person name="Doyle S."/>
        </authorList>
    </citation>
    <scope>NUCLEOTIDE SEQUENCE [LARGE SCALE GENOMIC DNA]</scope>
    <source>
        <strain evidence="3 4">NCTC7928</strain>
    </source>
</reference>
<name>A0A376L8Y7_ECOLX</name>
<dbReference type="Pfam" id="PF05688">
    <property type="entry name" value="BIg21"/>
    <property type="match status" value="1"/>
</dbReference>
<evidence type="ECO:0000313" key="4">
    <source>
        <dbReference type="Proteomes" id="UP000254877"/>
    </source>
</evidence>
<sequence length="363" mass="37965">MFNATQRADSNLSPCEAARRPLSDDLEALYTRYPGNTITAQIGWPTQYAWWAVDNWEGGSNPQAVSLVNGSRGQYNPAHQACLVNPRASVSSVTLTSTALDDATQAATVKKGDAAPIVVTVKDSAGKPVPNIAFILKRGEAVPRNSGATLYGDVDAMDDLTVQPSSGAAVTLADSGNTIDGVTGADGTASFTVRQDNTPGYKTPLTVTLTDNATITATLDTIFTVPTSPNVATAYFWGHMADTATVSGKTLHRPLLKSELPSGATAAATPDVNNETWALAHVMDSSKWDVAQQCGSMNNVPSSAELQTLHSGFSTLGWPSSISFPYLSTDKAGSFYCGVDEGSGSLNCGIQPAKTPGFATCFQ</sequence>
<dbReference type="EMBL" id="UGAB01000002">
    <property type="protein sequence ID" value="STF40758.1"/>
    <property type="molecule type" value="Genomic_DNA"/>
</dbReference>
<protein>
    <submittedName>
        <fullName evidence="3">RatA-like protein</fullName>
    </submittedName>
</protein>
<dbReference type="AlphaFoldDB" id="A0A376L8Y7"/>